<accession>A0A316WGB3</accession>
<protein>
    <submittedName>
        <fullName evidence="1">Uncharacterized protein</fullName>
    </submittedName>
</protein>
<evidence type="ECO:0000313" key="2">
    <source>
        <dbReference type="Proteomes" id="UP000236413"/>
    </source>
</evidence>
<organism evidence="1 2">
    <name type="scientific">Chryseobacterium viscerum</name>
    <dbReference type="NCBI Taxonomy" id="1037377"/>
    <lineage>
        <taxon>Bacteria</taxon>
        <taxon>Pseudomonadati</taxon>
        <taxon>Bacteroidota</taxon>
        <taxon>Flavobacteriia</taxon>
        <taxon>Flavobacteriales</taxon>
        <taxon>Weeksellaceae</taxon>
        <taxon>Chryseobacterium group</taxon>
        <taxon>Chryseobacterium</taxon>
    </lineage>
</organism>
<dbReference type="AlphaFoldDB" id="A0A316WGB3"/>
<name>A0A316WGB3_9FLAO</name>
<evidence type="ECO:0000313" key="1">
    <source>
        <dbReference type="EMBL" id="PWN60447.1"/>
    </source>
</evidence>
<dbReference type="Proteomes" id="UP000236413">
    <property type="component" value="Unassembled WGS sequence"/>
</dbReference>
<dbReference type="RefSeq" id="WP_103231368.1">
    <property type="nucleotide sequence ID" value="NZ_PPEG02000006.1"/>
</dbReference>
<proteinExistence type="predicted"/>
<gene>
    <name evidence="1" type="ORF">C1634_016010</name>
</gene>
<comment type="caution">
    <text evidence="1">The sequence shown here is derived from an EMBL/GenBank/DDBJ whole genome shotgun (WGS) entry which is preliminary data.</text>
</comment>
<reference evidence="1 2" key="1">
    <citation type="submission" date="2018-04" db="EMBL/GenBank/DDBJ databases">
        <title>Chryseobacterium oncorhynchi 701B-08T from rainbow trout, and Chryseobacterium viscerum 687B-08T from diseased fish.</title>
        <authorList>
            <person name="Jeong J.-J."/>
            <person name="Lee Y.J."/>
            <person name="Pathiraja D."/>
            <person name="Park B."/>
            <person name="Choi I.-G."/>
            <person name="Kim K.D."/>
        </authorList>
    </citation>
    <scope>NUCLEOTIDE SEQUENCE [LARGE SCALE GENOMIC DNA]</scope>
    <source>
        <strain evidence="1 2">687B-08</strain>
    </source>
</reference>
<sequence length="239" mass="27416">MKYYIIQESLNLKIVGSFPQTNDAKHNCDIWSEPKFIEHQELNKLDFIPITSNAILRAKSKLTDLISTSGIGFTRKLLVSGKLKSIIELHANPDVQYFEAPIIHNNNFISDYYVLYVNKAGFEFLDFVNCDFYLMDGLFDEKQKLTVNNYEDFLMQLKSIEVKGWPNNMKIKKIKIIEGAVNFLALKNVEGGIQYLVSETLKNEIEDAGCTGIEFQPSELSYNEWTISGGERERIYGKS</sequence>
<dbReference type="EMBL" id="PPEG02000006">
    <property type="protein sequence ID" value="PWN60447.1"/>
    <property type="molecule type" value="Genomic_DNA"/>
</dbReference>